<dbReference type="InterPro" id="IPR002347">
    <property type="entry name" value="SDR_fam"/>
</dbReference>
<evidence type="ECO:0000313" key="4">
    <source>
        <dbReference type="EMBL" id="MFG6414587.1"/>
    </source>
</evidence>
<dbReference type="Proteomes" id="UP001606300">
    <property type="component" value="Unassembled WGS sequence"/>
</dbReference>
<evidence type="ECO:0000256" key="3">
    <source>
        <dbReference type="RuleBase" id="RU000363"/>
    </source>
</evidence>
<sequence length="289" mass="30393">MTTITSSPCQRVWFITGASRGIGARITAAALGRGDAVVATARDAAAVTQRFGAQPGLLAVSLDVTDEAQAAQAVAAALARFGRVDVLVNNAGYGLLGAVEEASADEVRRLYETNVFGLLNVTRAVLPTMRERRSGHVINVSSLGGVQSSAGFGVYCSTKFAVEGITEALHAELTPLGIHATVVEPGYFRTEFLEGQSLVTSPRVLADYAATAGAVREAAKQISLNQPGDPERLALAMLKLVDARTPPLRLPLGTDTLRVIADKHAFVERETAAWHEVAASTDFPRAQAA</sequence>
<dbReference type="SUPFAM" id="SSF51735">
    <property type="entry name" value="NAD(P)-binding Rossmann-fold domains"/>
    <property type="match status" value="1"/>
</dbReference>
<evidence type="ECO:0000256" key="2">
    <source>
        <dbReference type="ARBA" id="ARBA00023002"/>
    </source>
</evidence>
<evidence type="ECO:0000256" key="1">
    <source>
        <dbReference type="ARBA" id="ARBA00006484"/>
    </source>
</evidence>
<dbReference type="PRINTS" id="PR00080">
    <property type="entry name" value="SDRFAMILY"/>
</dbReference>
<reference evidence="4 5" key="1">
    <citation type="submission" date="2024-09" db="EMBL/GenBank/DDBJ databases">
        <title>Novel species of the genus Pelomonas and Roseateles isolated from streams.</title>
        <authorList>
            <person name="Lu H."/>
        </authorList>
    </citation>
    <scope>NUCLEOTIDE SEQUENCE [LARGE SCALE GENOMIC DNA]</scope>
    <source>
        <strain evidence="4 5">DC23W</strain>
    </source>
</reference>
<dbReference type="Gene3D" id="3.40.50.720">
    <property type="entry name" value="NAD(P)-binding Rossmann-like Domain"/>
    <property type="match status" value="1"/>
</dbReference>
<comment type="caution">
    <text evidence="4">The sequence shown here is derived from an EMBL/GenBank/DDBJ whole genome shotgun (WGS) entry which is preliminary data.</text>
</comment>
<dbReference type="NCBIfam" id="NF004824">
    <property type="entry name" value="PRK06180.1"/>
    <property type="match status" value="1"/>
</dbReference>
<gene>
    <name evidence="4" type="ORF">ACG02S_11840</name>
</gene>
<dbReference type="InterPro" id="IPR020904">
    <property type="entry name" value="Sc_DH/Rdtase_CS"/>
</dbReference>
<name>A0ABW7EN15_9BURK</name>
<dbReference type="PRINTS" id="PR00081">
    <property type="entry name" value="GDHRDH"/>
</dbReference>
<dbReference type="InterPro" id="IPR036291">
    <property type="entry name" value="NAD(P)-bd_dom_sf"/>
</dbReference>
<keyword evidence="5" id="KW-1185">Reference proteome</keyword>
<protein>
    <submittedName>
        <fullName evidence="4">Oxidoreductase</fullName>
    </submittedName>
</protein>
<dbReference type="PANTHER" id="PTHR43976:SF16">
    <property type="entry name" value="SHORT-CHAIN DEHYDROGENASE_REDUCTASE FAMILY PROTEIN"/>
    <property type="match status" value="1"/>
</dbReference>
<comment type="similarity">
    <text evidence="1 3">Belongs to the short-chain dehydrogenases/reductases (SDR) family.</text>
</comment>
<dbReference type="InterPro" id="IPR051911">
    <property type="entry name" value="SDR_oxidoreductase"/>
</dbReference>
<keyword evidence="2" id="KW-0560">Oxidoreductase</keyword>
<dbReference type="Pfam" id="PF00106">
    <property type="entry name" value="adh_short"/>
    <property type="match status" value="1"/>
</dbReference>
<dbReference type="CDD" id="cd05374">
    <property type="entry name" value="17beta-HSD-like_SDR_c"/>
    <property type="match status" value="1"/>
</dbReference>
<dbReference type="PROSITE" id="PS00061">
    <property type="entry name" value="ADH_SHORT"/>
    <property type="match status" value="1"/>
</dbReference>
<dbReference type="PANTHER" id="PTHR43976">
    <property type="entry name" value="SHORT CHAIN DEHYDROGENASE"/>
    <property type="match status" value="1"/>
</dbReference>
<organism evidence="4 5">
    <name type="scientific">Pelomonas dachongensis</name>
    <dbReference type="NCBI Taxonomy" id="3299029"/>
    <lineage>
        <taxon>Bacteria</taxon>
        <taxon>Pseudomonadati</taxon>
        <taxon>Pseudomonadota</taxon>
        <taxon>Betaproteobacteria</taxon>
        <taxon>Burkholderiales</taxon>
        <taxon>Sphaerotilaceae</taxon>
        <taxon>Roseateles</taxon>
    </lineage>
</organism>
<dbReference type="EMBL" id="JBIGHY010000003">
    <property type="protein sequence ID" value="MFG6414587.1"/>
    <property type="molecule type" value="Genomic_DNA"/>
</dbReference>
<proteinExistence type="inferred from homology"/>
<accession>A0ABW7EN15</accession>
<evidence type="ECO:0000313" key="5">
    <source>
        <dbReference type="Proteomes" id="UP001606300"/>
    </source>
</evidence>
<dbReference type="RefSeq" id="WP_394470658.1">
    <property type="nucleotide sequence ID" value="NZ_JBIGHY010000003.1"/>
</dbReference>